<protein>
    <submittedName>
        <fullName evidence="4">Tetratricopeptide repeat protein</fullName>
    </submittedName>
</protein>
<feature type="repeat" description="TPR" evidence="2">
    <location>
        <begin position="72"/>
        <end position="105"/>
    </location>
</feature>
<dbReference type="PANTHER" id="PTHR47870:SF1">
    <property type="entry name" value="CYTOCHROME C-TYPE BIOGENESIS PROTEIN CCMH"/>
    <property type="match status" value="1"/>
</dbReference>
<reference evidence="4 5" key="1">
    <citation type="submission" date="2024-03" db="EMBL/GenBank/DDBJ databases">
        <authorList>
            <person name="Jo J.-H."/>
        </authorList>
    </citation>
    <scope>NUCLEOTIDE SEQUENCE [LARGE SCALE GENOMIC DNA]</scope>
    <source>
        <strain evidence="4 5">PS1R-30</strain>
    </source>
</reference>
<keyword evidence="3" id="KW-0472">Membrane</keyword>
<dbReference type="InterPro" id="IPR051263">
    <property type="entry name" value="C-type_cytochrome_biogenesis"/>
</dbReference>
<gene>
    <name evidence="4" type="ORF">WG901_11605</name>
</gene>
<dbReference type="PANTHER" id="PTHR47870">
    <property type="entry name" value="CYTOCHROME C-TYPE BIOGENESIS PROTEIN CCMH"/>
    <property type="match status" value="1"/>
</dbReference>
<dbReference type="RefSeq" id="WP_339587226.1">
    <property type="nucleotide sequence ID" value="NZ_JBBHJZ010000002.1"/>
</dbReference>
<keyword evidence="3" id="KW-1133">Transmembrane helix</keyword>
<evidence type="ECO:0000256" key="1">
    <source>
        <dbReference type="ARBA" id="ARBA00022748"/>
    </source>
</evidence>
<feature type="transmembrane region" description="Helical" evidence="3">
    <location>
        <begin position="18"/>
        <end position="36"/>
    </location>
</feature>
<dbReference type="InterPro" id="IPR011990">
    <property type="entry name" value="TPR-like_helical_dom_sf"/>
</dbReference>
<keyword evidence="2" id="KW-0802">TPR repeat</keyword>
<dbReference type="Gene3D" id="1.25.40.10">
    <property type="entry name" value="Tetratricopeptide repeat domain"/>
    <property type="match status" value="2"/>
</dbReference>
<evidence type="ECO:0000313" key="4">
    <source>
        <dbReference type="EMBL" id="MEJ5977285.1"/>
    </source>
</evidence>
<dbReference type="SMART" id="SM00028">
    <property type="entry name" value="TPR"/>
    <property type="match status" value="3"/>
</dbReference>
<dbReference type="Pfam" id="PF13428">
    <property type="entry name" value="TPR_14"/>
    <property type="match status" value="1"/>
</dbReference>
<proteinExistence type="predicted"/>
<evidence type="ECO:0000313" key="5">
    <source>
        <dbReference type="Proteomes" id="UP001361239"/>
    </source>
</evidence>
<comment type="caution">
    <text evidence="4">The sequence shown here is derived from an EMBL/GenBank/DDBJ whole genome shotgun (WGS) entry which is preliminary data.</text>
</comment>
<dbReference type="InterPro" id="IPR019734">
    <property type="entry name" value="TPR_rpt"/>
</dbReference>
<keyword evidence="3" id="KW-0812">Transmembrane</keyword>
<organism evidence="4 5">
    <name type="scientific">Novosphingobium anseongense</name>
    <dbReference type="NCBI Taxonomy" id="3133436"/>
    <lineage>
        <taxon>Bacteria</taxon>
        <taxon>Pseudomonadati</taxon>
        <taxon>Pseudomonadota</taxon>
        <taxon>Alphaproteobacteria</taxon>
        <taxon>Sphingomonadales</taxon>
        <taxon>Sphingomonadaceae</taxon>
        <taxon>Novosphingobium</taxon>
    </lineage>
</organism>
<keyword evidence="1" id="KW-0201">Cytochrome c-type biogenesis</keyword>
<dbReference type="Proteomes" id="UP001361239">
    <property type="component" value="Unassembled WGS sequence"/>
</dbReference>
<accession>A0ABU8RW39</accession>
<dbReference type="SUPFAM" id="SSF48452">
    <property type="entry name" value="TPR-like"/>
    <property type="match status" value="2"/>
</dbReference>
<dbReference type="PROSITE" id="PS50005">
    <property type="entry name" value="TPR"/>
    <property type="match status" value="1"/>
</dbReference>
<dbReference type="EMBL" id="JBBHJZ010000002">
    <property type="protein sequence ID" value="MEJ5977285.1"/>
    <property type="molecule type" value="Genomic_DNA"/>
</dbReference>
<evidence type="ECO:0000256" key="2">
    <source>
        <dbReference type="PROSITE-ProRule" id="PRU00339"/>
    </source>
</evidence>
<sequence length="316" mass="33492">MTQAVNGAEARKLPWGKIALFAAALIAAFAVGLAVMRKSGDSASPAAATDAGLAPQSIEALEQRSKAEPDNVSVWRQLATAYFVADRYADAAGAYEKASAIEPNNAVIWSALGEARAMASGSDVPAPAVEAFQRALKLDPKDPRSRYFLAVKRDLTGDHEGALGDWLALLADTPSDAVWHDNLVRTIEQIGKINKIDVAPRIAAAQAKAPKPTTPPQMAQMPMAAQGIPGPTAQDLQAATAMAPGEQREMAEGMVSRLEGRLKTQPKNPEGWVMLMRSRMTLNQPDKASQALKDAIAANPDKADLLREQAGVLGVK</sequence>
<dbReference type="Pfam" id="PF13432">
    <property type="entry name" value="TPR_16"/>
    <property type="match status" value="1"/>
</dbReference>
<keyword evidence="5" id="KW-1185">Reference proteome</keyword>
<name>A0ABU8RW39_9SPHN</name>
<evidence type="ECO:0000256" key="3">
    <source>
        <dbReference type="SAM" id="Phobius"/>
    </source>
</evidence>